<name>A0ABQ2LZW3_9ACTN</name>
<gene>
    <name evidence="1" type="ORF">GCM10012287_12100</name>
</gene>
<dbReference type="RefSeq" id="WP_229711645.1">
    <property type="nucleotide sequence ID" value="NZ_BMMP01000003.1"/>
</dbReference>
<evidence type="ECO:0000313" key="2">
    <source>
        <dbReference type="Proteomes" id="UP000631535"/>
    </source>
</evidence>
<sequence>MADLRTVADVRRMAVVLPEAHFDYAGFTRVGPAGERLRFDLDETAADDTTLERHLPPHVMADVTPGSVEGLFVRALGRGMATVERAGLWPDEQESSL</sequence>
<evidence type="ECO:0000313" key="1">
    <source>
        <dbReference type="EMBL" id="GGO45075.1"/>
    </source>
</evidence>
<dbReference type="Proteomes" id="UP000631535">
    <property type="component" value="Unassembled WGS sequence"/>
</dbReference>
<reference evidence="2" key="1">
    <citation type="journal article" date="2019" name="Int. J. Syst. Evol. Microbiol.">
        <title>The Global Catalogue of Microorganisms (GCM) 10K type strain sequencing project: providing services to taxonomists for standard genome sequencing and annotation.</title>
        <authorList>
            <consortium name="The Broad Institute Genomics Platform"/>
            <consortium name="The Broad Institute Genome Sequencing Center for Infectious Disease"/>
            <person name="Wu L."/>
            <person name="Ma J."/>
        </authorList>
    </citation>
    <scope>NUCLEOTIDE SEQUENCE [LARGE SCALE GENOMIC DNA]</scope>
    <source>
        <strain evidence="2">CGMCC 4.7178</strain>
    </source>
</reference>
<accession>A0ABQ2LZW3</accession>
<proteinExistence type="predicted"/>
<keyword evidence="2" id="KW-1185">Reference proteome</keyword>
<comment type="caution">
    <text evidence="1">The sequence shown here is derived from an EMBL/GenBank/DDBJ whole genome shotgun (WGS) entry which is preliminary data.</text>
</comment>
<dbReference type="EMBL" id="BMMP01000003">
    <property type="protein sequence ID" value="GGO45075.1"/>
    <property type="molecule type" value="Genomic_DNA"/>
</dbReference>
<organism evidence="1 2">
    <name type="scientific">Streptomyces daqingensis</name>
    <dbReference type="NCBI Taxonomy" id="1472640"/>
    <lineage>
        <taxon>Bacteria</taxon>
        <taxon>Bacillati</taxon>
        <taxon>Actinomycetota</taxon>
        <taxon>Actinomycetes</taxon>
        <taxon>Kitasatosporales</taxon>
        <taxon>Streptomycetaceae</taxon>
        <taxon>Streptomyces</taxon>
    </lineage>
</organism>
<protein>
    <submittedName>
        <fullName evidence="1">Uncharacterized protein</fullName>
    </submittedName>
</protein>